<name>A0A3S9PRQ3_STRLT</name>
<proteinExistence type="predicted"/>
<sequence>MMHTVGLSATPAPLGTQAWSDDRDSRPAVIFAASHRVEPLLAGQRPPWTDDDFHLTEEDLASRDSTTNAFEAWCAAQKPQRPPPPAPPATASARPAAQEPSAAGE</sequence>
<dbReference type="Proteomes" id="UP000267900">
    <property type="component" value="Chromosome"/>
</dbReference>
<dbReference type="OrthoDB" id="9815875at2"/>
<protein>
    <submittedName>
        <fullName evidence="2">Uncharacterized protein</fullName>
    </submittedName>
</protein>
<evidence type="ECO:0000313" key="3">
    <source>
        <dbReference type="Proteomes" id="UP000267900"/>
    </source>
</evidence>
<feature type="region of interest" description="Disordered" evidence="1">
    <location>
        <begin position="75"/>
        <end position="105"/>
    </location>
</feature>
<keyword evidence="3" id="KW-1185">Reference proteome</keyword>
<dbReference type="AlphaFoldDB" id="A0A3S9PRQ3"/>
<feature type="region of interest" description="Disordered" evidence="1">
    <location>
        <begin position="1"/>
        <end position="21"/>
    </location>
</feature>
<organism evidence="2 3">
    <name type="scientific">Streptomyces luteoverticillatus</name>
    <name type="common">Streptoverticillium luteoverticillatus</name>
    <dbReference type="NCBI Taxonomy" id="66425"/>
    <lineage>
        <taxon>Bacteria</taxon>
        <taxon>Bacillati</taxon>
        <taxon>Actinomycetota</taxon>
        <taxon>Actinomycetes</taxon>
        <taxon>Kitasatosporales</taxon>
        <taxon>Streptomycetaceae</taxon>
        <taxon>Streptomyces</taxon>
    </lineage>
</organism>
<accession>A0A3S9PRQ3</accession>
<evidence type="ECO:0000313" key="2">
    <source>
        <dbReference type="EMBL" id="AZQ75041.1"/>
    </source>
</evidence>
<feature type="compositionally biased region" description="Low complexity" evidence="1">
    <location>
        <begin position="89"/>
        <end position="98"/>
    </location>
</feature>
<reference evidence="2 3" key="1">
    <citation type="submission" date="2018-12" db="EMBL/GenBank/DDBJ databases">
        <title>The whole draft genome of Streptomyce luteoverticillatus CGMCC 15060.</title>
        <authorList>
            <person name="Feng Z."/>
            <person name="Chen G."/>
            <person name="Zhang J."/>
            <person name="Zhu H."/>
            <person name="Yu X."/>
            <person name="Zhang W."/>
            <person name="Zhang X."/>
        </authorList>
    </citation>
    <scope>NUCLEOTIDE SEQUENCE [LARGE SCALE GENOMIC DNA]</scope>
    <source>
        <strain evidence="2 3">CGMCC 15060</strain>
    </source>
</reference>
<evidence type="ECO:0000256" key="1">
    <source>
        <dbReference type="SAM" id="MobiDB-lite"/>
    </source>
</evidence>
<dbReference type="EMBL" id="CP034587">
    <property type="protein sequence ID" value="AZQ75041.1"/>
    <property type="molecule type" value="Genomic_DNA"/>
</dbReference>
<gene>
    <name evidence="2" type="ORF">EKH77_31255</name>
</gene>
<dbReference type="RefSeq" id="WP_126917543.1">
    <property type="nucleotide sequence ID" value="NZ_CP034587.1"/>
</dbReference>